<dbReference type="EMBL" id="SVCA01000003">
    <property type="protein sequence ID" value="MBE6084900.1"/>
    <property type="molecule type" value="Genomic_DNA"/>
</dbReference>
<dbReference type="AlphaFoldDB" id="A0A927ZUU3"/>
<evidence type="ECO:0000313" key="1">
    <source>
        <dbReference type="EMBL" id="MBE6084900.1"/>
    </source>
</evidence>
<sequence length="92" mass="10464">MKHHYSTIDNIHTTFSDIYASETKGESIIVHMERATENGFDHAEFILPSIICTKCMVFSEDELIKLTTFVRNNSSLIWEIAREDGDIIADVG</sequence>
<dbReference type="Proteomes" id="UP000772151">
    <property type="component" value="Unassembled WGS sequence"/>
</dbReference>
<reference evidence="1" key="1">
    <citation type="submission" date="2019-04" db="EMBL/GenBank/DDBJ databases">
        <title>Evolution of Biomass-Degrading Anaerobic Consortia Revealed by Metagenomics.</title>
        <authorList>
            <person name="Peng X."/>
        </authorList>
    </citation>
    <scope>NUCLEOTIDE SEQUENCE</scope>
    <source>
        <strain evidence="1">SIG242</strain>
    </source>
</reference>
<organism evidence="1 2">
    <name type="scientific">Selenomonas ruminantium</name>
    <dbReference type="NCBI Taxonomy" id="971"/>
    <lineage>
        <taxon>Bacteria</taxon>
        <taxon>Bacillati</taxon>
        <taxon>Bacillota</taxon>
        <taxon>Negativicutes</taxon>
        <taxon>Selenomonadales</taxon>
        <taxon>Selenomonadaceae</taxon>
        <taxon>Selenomonas</taxon>
    </lineage>
</organism>
<comment type="caution">
    <text evidence="1">The sequence shown here is derived from an EMBL/GenBank/DDBJ whole genome shotgun (WGS) entry which is preliminary data.</text>
</comment>
<dbReference type="RefSeq" id="WP_303668954.1">
    <property type="nucleotide sequence ID" value="NZ_SVCA01000003.1"/>
</dbReference>
<evidence type="ECO:0000313" key="2">
    <source>
        <dbReference type="Proteomes" id="UP000772151"/>
    </source>
</evidence>
<protein>
    <submittedName>
        <fullName evidence="1">Uncharacterized protein</fullName>
    </submittedName>
</protein>
<name>A0A927ZUU3_SELRU</name>
<accession>A0A927ZUU3</accession>
<gene>
    <name evidence="1" type="ORF">E7203_05435</name>
</gene>
<proteinExistence type="predicted"/>